<dbReference type="RefSeq" id="WP_015828232.1">
    <property type="nucleotide sequence ID" value="NC_012982.1"/>
</dbReference>
<reference evidence="6" key="1">
    <citation type="journal article" date="2011" name="J. Bacteriol.">
        <title>Genome sequences of eight morphologically diverse alphaproteobacteria.</title>
        <authorList>
            <consortium name="US DOE Joint Genome Institute"/>
            <person name="Brown P.J."/>
            <person name="Kysela D.T."/>
            <person name="Buechlein A."/>
            <person name="Hemmerich C."/>
            <person name="Brun Y.V."/>
        </authorList>
    </citation>
    <scope>NUCLEOTIDE SEQUENCE [LARGE SCALE GENOMIC DNA]</scope>
    <source>
        <strain evidence="6">ATCC 49814 / DSM 5838 / IFAM 1418</strain>
    </source>
</reference>
<dbReference type="GO" id="GO:0016491">
    <property type="term" value="F:oxidoreductase activity"/>
    <property type="evidence" value="ECO:0007669"/>
    <property type="project" value="UniProtKB-KW"/>
</dbReference>
<dbReference type="Proteomes" id="UP000002745">
    <property type="component" value="Chromosome"/>
</dbReference>
<dbReference type="Gene3D" id="3.30.360.10">
    <property type="entry name" value="Dihydrodipicolinate Reductase, domain 2"/>
    <property type="match status" value="1"/>
</dbReference>
<dbReference type="EMBL" id="CP001678">
    <property type="protein sequence ID" value="ACT60082.1"/>
    <property type="molecule type" value="Genomic_DNA"/>
</dbReference>
<comment type="similarity">
    <text evidence="1">Belongs to the Gfo/Idh/MocA family.</text>
</comment>
<dbReference type="SUPFAM" id="SSF55347">
    <property type="entry name" value="Glyceraldehyde-3-phosphate dehydrogenase-like, C-terminal domain"/>
    <property type="match status" value="1"/>
</dbReference>
<name>C6XND8_HIRBI</name>
<evidence type="ECO:0000313" key="5">
    <source>
        <dbReference type="EMBL" id="ACT60082.1"/>
    </source>
</evidence>
<dbReference type="Pfam" id="PF01408">
    <property type="entry name" value="GFO_IDH_MocA"/>
    <property type="match status" value="1"/>
</dbReference>
<gene>
    <name evidence="5" type="ordered locus">Hbal_2402</name>
</gene>
<dbReference type="InterPro" id="IPR036291">
    <property type="entry name" value="NAD(P)-bd_dom_sf"/>
</dbReference>
<feature type="domain" description="GFO/IDH/MocA-like oxidoreductase" evidence="4">
    <location>
        <begin position="134"/>
        <end position="247"/>
    </location>
</feature>
<dbReference type="Pfam" id="PF22725">
    <property type="entry name" value="GFO_IDH_MocA_C3"/>
    <property type="match status" value="1"/>
</dbReference>
<keyword evidence="6" id="KW-1185">Reference proteome</keyword>
<dbReference type="STRING" id="582402.Hbal_2402"/>
<dbReference type="PANTHER" id="PTHR22604">
    <property type="entry name" value="OXIDOREDUCTASES"/>
    <property type="match status" value="1"/>
</dbReference>
<dbReference type="OrthoDB" id="9792935at2"/>
<evidence type="ECO:0000256" key="1">
    <source>
        <dbReference type="ARBA" id="ARBA00010928"/>
    </source>
</evidence>
<dbReference type="AlphaFoldDB" id="C6XND8"/>
<protein>
    <submittedName>
        <fullName evidence="5">Oxidoreductase domain protein</fullName>
    </submittedName>
</protein>
<dbReference type="eggNOG" id="COG0673">
    <property type="taxonomic scope" value="Bacteria"/>
</dbReference>
<evidence type="ECO:0000259" key="4">
    <source>
        <dbReference type="Pfam" id="PF22725"/>
    </source>
</evidence>
<dbReference type="InterPro" id="IPR055170">
    <property type="entry name" value="GFO_IDH_MocA-like_dom"/>
</dbReference>
<organism evidence="5 6">
    <name type="scientific">Hirschia baltica (strain ATCC 49814 / DSM 5838 / IFAM 1418)</name>
    <dbReference type="NCBI Taxonomy" id="582402"/>
    <lineage>
        <taxon>Bacteria</taxon>
        <taxon>Pseudomonadati</taxon>
        <taxon>Pseudomonadota</taxon>
        <taxon>Alphaproteobacteria</taxon>
        <taxon>Hyphomonadales</taxon>
        <taxon>Hyphomonadaceae</taxon>
        <taxon>Hirschia</taxon>
    </lineage>
</organism>
<accession>C6XND8</accession>
<dbReference type="Gene3D" id="3.40.50.720">
    <property type="entry name" value="NAD(P)-binding Rossmann-like Domain"/>
    <property type="match status" value="1"/>
</dbReference>
<feature type="domain" description="Gfo/Idh/MocA-like oxidoreductase N-terminal" evidence="3">
    <location>
        <begin position="5"/>
        <end position="124"/>
    </location>
</feature>
<dbReference type="InterPro" id="IPR000683">
    <property type="entry name" value="Gfo/Idh/MocA-like_OxRdtase_N"/>
</dbReference>
<evidence type="ECO:0000259" key="3">
    <source>
        <dbReference type="Pfam" id="PF01408"/>
    </source>
</evidence>
<sequence length="323" mass="35763">MSKYIRWGILGASNFAKKTMAPAIHEAENGCLKAIATSSPQKAAPFAALAPEIEIFDSYDALLASPDIDAIYIPLPNHMHVEWSQKAARAGKHVLCEKPIALNAKDIDQLIQTQKETGKLIAEGFMVTHHPQWEYVRNLLSSNAIGQLKHVQGVFTFFNDDATNIRNKSDVGGGALYDIGVYPVVTARYALGEDPAVKSCQSVWENGIDTISRGQLEFSNNVSFDFYVSMRMNLRQEMVFHGTQGFIRVNTPFNATQVRATYVETIHADGTETVQHFPSDRQYVLQVSAFNNAILNNTSFPCTLEFSKGNQTVIDSLLDLGRS</sequence>
<dbReference type="HOGENOM" id="CLU_023194_5_0_5"/>
<evidence type="ECO:0000256" key="2">
    <source>
        <dbReference type="ARBA" id="ARBA00023002"/>
    </source>
</evidence>
<dbReference type="GO" id="GO:0000166">
    <property type="term" value="F:nucleotide binding"/>
    <property type="evidence" value="ECO:0007669"/>
    <property type="project" value="InterPro"/>
</dbReference>
<evidence type="ECO:0000313" key="6">
    <source>
        <dbReference type="Proteomes" id="UP000002745"/>
    </source>
</evidence>
<dbReference type="InterPro" id="IPR050984">
    <property type="entry name" value="Gfo/Idh/MocA_domain"/>
</dbReference>
<dbReference type="SUPFAM" id="SSF51735">
    <property type="entry name" value="NAD(P)-binding Rossmann-fold domains"/>
    <property type="match status" value="1"/>
</dbReference>
<dbReference type="KEGG" id="hba:Hbal_2402"/>
<keyword evidence="2" id="KW-0560">Oxidoreductase</keyword>
<proteinExistence type="inferred from homology"/>
<dbReference type="PANTHER" id="PTHR22604:SF105">
    <property type="entry name" value="TRANS-1,2-DIHYDROBENZENE-1,2-DIOL DEHYDROGENASE"/>
    <property type="match status" value="1"/>
</dbReference>